<protein>
    <recommendedName>
        <fullName evidence="4">DUF928 domain-containing protein</fullName>
    </recommendedName>
</protein>
<accession>A0A856MEK2</accession>
<dbReference type="EMBL" id="CP030118">
    <property type="protein sequence ID" value="QDL07386.1"/>
    <property type="molecule type" value="Genomic_DNA"/>
</dbReference>
<dbReference type="InterPro" id="IPR010328">
    <property type="entry name" value="DUF928"/>
</dbReference>
<reference evidence="2 3" key="1">
    <citation type="submission" date="2018-06" db="EMBL/GenBank/DDBJ databases">
        <title>Comparative genomics of Brasilonema spp. strains.</title>
        <authorList>
            <person name="Alvarenga D.O."/>
            <person name="Fiore M.F."/>
            <person name="Varani A.M."/>
        </authorList>
    </citation>
    <scope>NUCLEOTIDE SEQUENCE [LARGE SCALE GENOMIC DNA]</scope>
    <source>
        <strain evidence="2 3">CENA114</strain>
    </source>
</reference>
<dbReference type="Proteomes" id="UP000503129">
    <property type="component" value="Chromosome"/>
</dbReference>
<dbReference type="AlphaFoldDB" id="A0A856MEK2"/>
<evidence type="ECO:0000256" key="1">
    <source>
        <dbReference type="SAM" id="SignalP"/>
    </source>
</evidence>
<proteinExistence type="predicted"/>
<feature type="signal peptide" evidence="1">
    <location>
        <begin position="1"/>
        <end position="22"/>
    </location>
</feature>
<feature type="chain" id="PRO_5033011855" description="DUF928 domain-containing protein" evidence="1">
    <location>
        <begin position="23"/>
        <end position="265"/>
    </location>
</feature>
<dbReference type="RefSeq" id="WP_171975623.1">
    <property type="nucleotide sequence ID" value="NZ_CAWOXK010000001.1"/>
</dbReference>
<dbReference type="Pfam" id="PF06051">
    <property type="entry name" value="DUF928"/>
    <property type="match status" value="1"/>
</dbReference>
<organism evidence="2 3">
    <name type="scientific">Brasilonema sennae CENA114</name>
    <dbReference type="NCBI Taxonomy" id="415709"/>
    <lineage>
        <taxon>Bacteria</taxon>
        <taxon>Bacillati</taxon>
        <taxon>Cyanobacteriota</taxon>
        <taxon>Cyanophyceae</taxon>
        <taxon>Nostocales</taxon>
        <taxon>Scytonemataceae</taxon>
        <taxon>Brasilonema</taxon>
        <taxon>Bromeliae group (in: Brasilonema)</taxon>
    </lineage>
</organism>
<dbReference type="PROSITE" id="PS51257">
    <property type="entry name" value="PROKAR_LIPOPROTEIN"/>
    <property type="match status" value="1"/>
</dbReference>
<sequence length="265" mass="29337">MQKIQLSLAISLTLLSCIQVRAQPVNSLLGQSPTLKPKGQFNQSLIFAAPPPPPDIGEPGKRTEAGSRGCGENMNKPLASVSQKRLTALVPVYSKSELVYAATVAEHPSFWFYVPYSSSFAYGEFVLEDEAQNQTIYKTSLMGTPGVINLSLPSKAAPLQIGKRYRWYFNIYCNKDNQIIANVEGYVKREQLNAALKTQLEKATPSQRVNLYAANGIWYEALSAASELRRSNPQESSWARLLQAVGLNDMTTEPKVDCCKLENQQ</sequence>
<name>A0A856MEK2_9CYAN</name>
<gene>
    <name evidence="2" type="ORF">DP114_05250</name>
</gene>
<evidence type="ECO:0000313" key="2">
    <source>
        <dbReference type="EMBL" id="QDL07386.1"/>
    </source>
</evidence>
<dbReference type="KEGG" id="bsen:DP114_05250"/>
<evidence type="ECO:0000313" key="3">
    <source>
        <dbReference type="Proteomes" id="UP000503129"/>
    </source>
</evidence>
<keyword evidence="1" id="KW-0732">Signal</keyword>
<keyword evidence="3" id="KW-1185">Reference proteome</keyword>
<evidence type="ECO:0008006" key="4">
    <source>
        <dbReference type="Google" id="ProtNLM"/>
    </source>
</evidence>